<keyword evidence="4" id="KW-0804">Transcription</keyword>
<dbReference type="Pfam" id="PF08281">
    <property type="entry name" value="Sigma70_r4_2"/>
    <property type="match status" value="1"/>
</dbReference>
<dbReference type="Pfam" id="PF04542">
    <property type="entry name" value="Sigma70_r2"/>
    <property type="match status" value="1"/>
</dbReference>
<reference evidence="7 8" key="1">
    <citation type="submission" date="2018-09" db="EMBL/GenBank/DDBJ databases">
        <title>Acidovorax cavernicola nov. sp. isolated from Gruta de las Maravillas (Aracena, Spain).</title>
        <authorList>
            <person name="Jurado V."/>
            <person name="Gutierrez-Patricio S."/>
            <person name="Gonzalez-Pimentel J.L."/>
            <person name="Miller A.Z."/>
            <person name="Laiz L."/>
            <person name="Saiz-Jimenez C."/>
        </authorList>
    </citation>
    <scope>NUCLEOTIDE SEQUENCE [LARGE SCALE GENOMIC DNA]</scope>
    <source>
        <strain evidence="7 8">1011MAR4D40.2</strain>
    </source>
</reference>
<dbReference type="InterPro" id="IPR013325">
    <property type="entry name" value="RNA_pol_sigma_r2"/>
</dbReference>
<dbReference type="InterPro" id="IPR013249">
    <property type="entry name" value="RNA_pol_sigma70_r4_t2"/>
</dbReference>
<evidence type="ECO:0000256" key="4">
    <source>
        <dbReference type="ARBA" id="ARBA00023163"/>
    </source>
</evidence>
<dbReference type="InterPro" id="IPR014284">
    <property type="entry name" value="RNA_pol_sigma-70_dom"/>
</dbReference>
<dbReference type="InterPro" id="IPR036388">
    <property type="entry name" value="WH-like_DNA-bd_sf"/>
</dbReference>
<accession>A0A9X8CYJ4</accession>
<dbReference type="Gene3D" id="1.10.10.10">
    <property type="entry name" value="Winged helix-like DNA-binding domain superfamily/Winged helix DNA-binding domain"/>
    <property type="match status" value="1"/>
</dbReference>
<dbReference type="Gene3D" id="1.10.1740.10">
    <property type="match status" value="1"/>
</dbReference>
<dbReference type="InterPro" id="IPR039425">
    <property type="entry name" value="RNA_pol_sigma-70-like"/>
</dbReference>
<evidence type="ECO:0000313" key="7">
    <source>
        <dbReference type="EMBL" id="RIX72487.1"/>
    </source>
</evidence>
<proteinExistence type="inferred from homology"/>
<dbReference type="PANTHER" id="PTHR43133:SF63">
    <property type="entry name" value="RNA POLYMERASE SIGMA FACTOR FECI-RELATED"/>
    <property type="match status" value="1"/>
</dbReference>
<dbReference type="Proteomes" id="UP000265619">
    <property type="component" value="Unassembled WGS sequence"/>
</dbReference>
<gene>
    <name evidence="7" type="ORF">D3H34_30765</name>
</gene>
<dbReference type="PANTHER" id="PTHR43133">
    <property type="entry name" value="RNA POLYMERASE ECF-TYPE SIGMA FACTO"/>
    <property type="match status" value="1"/>
</dbReference>
<dbReference type="InterPro" id="IPR007627">
    <property type="entry name" value="RNA_pol_sigma70_r2"/>
</dbReference>
<keyword evidence="2" id="KW-0805">Transcription regulation</keyword>
<feature type="domain" description="RNA polymerase sigma factor 70 region 4 type 2" evidence="6">
    <location>
        <begin position="127"/>
        <end position="175"/>
    </location>
</feature>
<dbReference type="SUPFAM" id="SSF88659">
    <property type="entry name" value="Sigma3 and sigma4 domains of RNA polymerase sigma factors"/>
    <property type="match status" value="1"/>
</dbReference>
<name>A0A9X8CYJ4_9BURK</name>
<feature type="domain" description="RNA polymerase sigma-70 region 2" evidence="5">
    <location>
        <begin position="30"/>
        <end position="95"/>
    </location>
</feature>
<dbReference type="EMBL" id="QXMN01000090">
    <property type="protein sequence ID" value="RIX72487.1"/>
    <property type="molecule type" value="Genomic_DNA"/>
</dbReference>
<evidence type="ECO:0000256" key="1">
    <source>
        <dbReference type="ARBA" id="ARBA00010641"/>
    </source>
</evidence>
<organism evidence="7 8">
    <name type="scientific">Acidovorax cavernicola</name>
    <dbReference type="NCBI Taxonomy" id="1675792"/>
    <lineage>
        <taxon>Bacteria</taxon>
        <taxon>Pseudomonadati</taxon>
        <taxon>Pseudomonadota</taxon>
        <taxon>Betaproteobacteria</taxon>
        <taxon>Burkholderiales</taxon>
        <taxon>Comamonadaceae</taxon>
        <taxon>Acidovorax</taxon>
    </lineage>
</organism>
<keyword evidence="3" id="KW-0731">Sigma factor</keyword>
<comment type="caution">
    <text evidence="7">The sequence shown here is derived from an EMBL/GenBank/DDBJ whole genome shotgun (WGS) entry which is preliminary data.</text>
</comment>
<protein>
    <submittedName>
        <fullName evidence="7">Sigma-70 family RNA polymerase sigma factor</fullName>
    </submittedName>
</protein>
<comment type="similarity">
    <text evidence="1">Belongs to the sigma-70 factor family. ECF subfamily.</text>
</comment>
<dbReference type="NCBIfam" id="TIGR02937">
    <property type="entry name" value="sigma70-ECF"/>
    <property type="match status" value="1"/>
</dbReference>
<evidence type="ECO:0000259" key="5">
    <source>
        <dbReference type="Pfam" id="PF04542"/>
    </source>
</evidence>
<keyword evidence="8" id="KW-1185">Reference proteome</keyword>
<dbReference type="SUPFAM" id="SSF88946">
    <property type="entry name" value="Sigma2 domain of RNA polymerase sigma factors"/>
    <property type="match status" value="1"/>
</dbReference>
<evidence type="ECO:0000313" key="8">
    <source>
        <dbReference type="Proteomes" id="UP000265619"/>
    </source>
</evidence>
<evidence type="ECO:0000256" key="2">
    <source>
        <dbReference type="ARBA" id="ARBA00023015"/>
    </source>
</evidence>
<dbReference type="OrthoDB" id="8536462at2"/>
<evidence type="ECO:0000259" key="6">
    <source>
        <dbReference type="Pfam" id="PF08281"/>
    </source>
</evidence>
<sequence>MRMVPNINLCRPCMAAFSFSPVSSAPVDRIYREHHGWLHQWLRRRLGAAHEAEDLAHDVFVRLIASGQAASVREPRAFLTTLAQGMVANLWRRRAIENAYLQALAAQPQELAPSPEQRALILQALCEVDALLARIPAKARRAFLLAQLDGCSQAENAAELGVSDRMVRKYLAQAMLVCALAKAAVSAQ</sequence>
<dbReference type="AlphaFoldDB" id="A0A9X8CYJ4"/>
<evidence type="ECO:0000256" key="3">
    <source>
        <dbReference type="ARBA" id="ARBA00023082"/>
    </source>
</evidence>
<dbReference type="GO" id="GO:0016987">
    <property type="term" value="F:sigma factor activity"/>
    <property type="evidence" value="ECO:0007669"/>
    <property type="project" value="UniProtKB-KW"/>
</dbReference>
<dbReference type="InterPro" id="IPR013324">
    <property type="entry name" value="RNA_pol_sigma_r3/r4-like"/>
</dbReference>
<dbReference type="GO" id="GO:0003677">
    <property type="term" value="F:DNA binding"/>
    <property type="evidence" value="ECO:0007669"/>
    <property type="project" value="InterPro"/>
</dbReference>
<dbReference type="GO" id="GO:0006352">
    <property type="term" value="P:DNA-templated transcription initiation"/>
    <property type="evidence" value="ECO:0007669"/>
    <property type="project" value="InterPro"/>
</dbReference>